<protein>
    <submittedName>
        <fullName evidence="1">Uncharacterized protein</fullName>
    </submittedName>
</protein>
<accession>A0ABV0TWR0</accession>
<organism evidence="1 2">
    <name type="scientific">Ilyodon furcidens</name>
    <name type="common">goldbreast splitfin</name>
    <dbReference type="NCBI Taxonomy" id="33524"/>
    <lineage>
        <taxon>Eukaryota</taxon>
        <taxon>Metazoa</taxon>
        <taxon>Chordata</taxon>
        <taxon>Craniata</taxon>
        <taxon>Vertebrata</taxon>
        <taxon>Euteleostomi</taxon>
        <taxon>Actinopterygii</taxon>
        <taxon>Neopterygii</taxon>
        <taxon>Teleostei</taxon>
        <taxon>Neoteleostei</taxon>
        <taxon>Acanthomorphata</taxon>
        <taxon>Ovalentaria</taxon>
        <taxon>Atherinomorphae</taxon>
        <taxon>Cyprinodontiformes</taxon>
        <taxon>Goodeidae</taxon>
        <taxon>Ilyodon</taxon>
    </lineage>
</organism>
<name>A0ABV0TWR0_9TELE</name>
<sequence length="118" mass="13355">MNRTHSSHMQETCPTPTCFCPPMFLLFILSLSHYYCCREQSPGTVLQRTLRSLISSFRDMAVLTSPLASVPQGGFKWQLPLAEKASNSTEYKIPVRLIRENPRNPSTFISAPSFKDSE</sequence>
<gene>
    <name evidence="1" type="ORF">ILYODFUR_022135</name>
</gene>
<comment type="caution">
    <text evidence="1">The sequence shown here is derived from an EMBL/GenBank/DDBJ whole genome shotgun (WGS) entry which is preliminary data.</text>
</comment>
<proteinExistence type="predicted"/>
<dbReference type="EMBL" id="JAHRIQ010048760">
    <property type="protein sequence ID" value="MEQ2237334.1"/>
    <property type="molecule type" value="Genomic_DNA"/>
</dbReference>
<dbReference type="Proteomes" id="UP001482620">
    <property type="component" value="Unassembled WGS sequence"/>
</dbReference>
<reference evidence="1 2" key="1">
    <citation type="submission" date="2021-06" db="EMBL/GenBank/DDBJ databases">
        <authorList>
            <person name="Palmer J.M."/>
        </authorList>
    </citation>
    <scope>NUCLEOTIDE SEQUENCE [LARGE SCALE GENOMIC DNA]</scope>
    <source>
        <strain evidence="2">if_2019</strain>
        <tissue evidence="1">Muscle</tissue>
    </source>
</reference>
<keyword evidence="2" id="KW-1185">Reference proteome</keyword>
<evidence type="ECO:0000313" key="2">
    <source>
        <dbReference type="Proteomes" id="UP001482620"/>
    </source>
</evidence>
<evidence type="ECO:0000313" key="1">
    <source>
        <dbReference type="EMBL" id="MEQ2237334.1"/>
    </source>
</evidence>